<protein>
    <submittedName>
        <fullName evidence="1">Mo25 family protein</fullName>
    </submittedName>
</protein>
<name>A0ACC1Z1J3_MELAZ</name>
<dbReference type="Proteomes" id="UP001164539">
    <property type="component" value="Chromosome 1"/>
</dbReference>
<comment type="caution">
    <text evidence="1">The sequence shown here is derived from an EMBL/GenBank/DDBJ whole genome shotgun (WGS) entry which is preliminary data.</text>
</comment>
<keyword evidence="2" id="KW-1185">Reference proteome</keyword>
<gene>
    <name evidence="1" type="ORF">OWV82_002361</name>
</gene>
<evidence type="ECO:0000313" key="1">
    <source>
        <dbReference type="EMBL" id="KAJ4729612.1"/>
    </source>
</evidence>
<evidence type="ECO:0000313" key="2">
    <source>
        <dbReference type="Proteomes" id="UP001164539"/>
    </source>
</evidence>
<organism evidence="1 2">
    <name type="scientific">Melia azedarach</name>
    <name type="common">Chinaberry tree</name>
    <dbReference type="NCBI Taxonomy" id="155640"/>
    <lineage>
        <taxon>Eukaryota</taxon>
        <taxon>Viridiplantae</taxon>
        <taxon>Streptophyta</taxon>
        <taxon>Embryophyta</taxon>
        <taxon>Tracheophyta</taxon>
        <taxon>Spermatophyta</taxon>
        <taxon>Magnoliopsida</taxon>
        <taxon>eudicotyledons</taxon>
        <taxon>Gunneridae</taxon>
        <taxon>Pentapetalae</taxon>
        <taxon>rosids</taxon>
        <taxon>malvids</taxon>
        <taxon>Sapindales</taxon>
        <taxon>Meliaceae</taxon>
        <taxon>Melia</taxon>
    </lineage>
</organism>
<dbReference type="EMBL" id="CM051394">
    <property type="protein sequence ID" value="KAJ4729612.1"/>
    <property type="molecule type" value="Genomic_DNA"/>
</dbReference>
<sequence length="174" mass="20514">MKKFFKYLQNPSFEIASDAQATFKELLTRHKSTVAEYLSTDDDWFFQEYNSKLLESTNYITRRQAVRLLGDILEFLGGSNSAVKDRYVGSLHSKKVVMNLLKDANRHIQLESFNVFKLFVANQREPNEIVRNILQANRRKLLEFLGDFYFDRVDDDEFEADKRKVIREIITVKC</sequence>
<proteinExistence type="predicted"/>
<accession>A0ACC1Z1J3</accession>
<reference evidence="1 2" key="1">
    <citation type="journal article" date="2023" name="Science">
        <title>Complex scaffold remodeling in plant triterpene biosynthesis.</title>
        <authorList>
            <person name="De La Pena R."/>
            <person name="Hodgson H."/>
            <person name="Liu J.C."/>
            <person name="Stephenson M.J."/>
            <person name="Martin A.C."/>
            <person name="Owen C."/>
            <person name="Harkess A."/>
            <person name="Leebens-Mack J."/>
            <person name="Jimenez L.E."/>
            <person name="Osbourn A."/>
            <person name="Sattely E.S."/>
        </authorList>
    </citation>
    <scope>NUCLEOTIDE SEQUENCE [LARGE SCALE GENOMIC DNA]</scope>
    <source>
        <strain evidence="2">cv. JPN11</strain>
        <tissue evidence="1">Leaf</tissue>
    </source>
</reference>